<comment type="caution">
    <text evidence="1">The sequence shown here is derived from an EMBL/GenBank/DDBJ whole genome shotgun (WGS) entry which is preliminary data.</text>
</comment>
<protein>
    <submittedName>
        <fullName evidence="1">Uncharacterized protein</fullName>
    </submittedName>
</protein>
<evidence type="ECO:0000313" key="1">
    <source>
        <dbReference type="EMBL" id="KAF7760126.1"/>
    </source>
</evidence>
<name>A0A8H7C0I1_AGABI</name>
<gene>
    <name evidence="1" type="ORF">Agabi119p4_10802</name>
</gene>
<dbReference type="Proteomes" id="UP000629468">
    <property type="component" value="Unassembled WGS sequence"/>
</dbReference>
<sequence>MTRNPLRPRKAWLIGYRIPYETWCQWVPTLAIPEECLLQPGQDLTGIRMHSVYWSYYLEWKYTLRRSVQAKLPKIRYEWLGENAFGAFIPFRWFEYTSQDETNPNDPDYNASVFQERETDRAQLQMLLKFFRKQGAPLDKDKVSFGCMVDTHPHDERTAY</sequence>
<dbReference type="EMBL" id="JABXXO010000015">
    <property type="protein sequence ID" value="KAF7760126.1"/>
    <property type="molecule type" value="Genomic_DNA"/>
</dbReference>
<accession>A0A8H7C0I1</accession>
<organism evidence="1 2">
    <name type="scientific">Agaricus bisporus var. burnettii</name>
    <dbReference type="NCBI Taxonomy" id="192524"/>
    <lineage>
        <taxon>Eukaryota</taxon>
        <taxon>Fungi</taxon>
        <taxon>Dikarya</taxon>
        <taxon>Basidiomycota</taxon>
        <taxon>Agaricomycotina</taxon>
        <taxon>Agaricomycetes</taxon>
        <taxon>Agaricomycetidae</taxon>
        <taxon>Agaricales</taxon>
        <taxon>Agaricineae</taxon>
        <taxon>Agaricaceae</taxon>
        <taxon>Agaricus</taxon>
    </lineage>
</organism>
<dbReference type="AlphaFoldDB" id="A0A8H7C0I1"/>
<evidence type="ECO:0000313" key="2">
    <source>
        <dbReference type="Proteomes" id="UP000629468"/>
    </source>
</evidence>
<proteinExistence type="predicted"/>
<reference evidence="1 2" key="1">
    <citation type="journal article" name="Sci. Rep.">
        <title>Telomere-to-telomere assembled and centromere annotated genomes of the two main subspecies of the button mushroom Agaricus bisporus reveal especially polymorphic chromosome ends.</title>
        <authorList>
            <person name="Sonnenberg A.S.M."/>
            <person name="Sedaghat-Telgerd N."/>
            <person name="Lavrijssen B."/>
            <person name="Ohm R.A."/>
            <person name="Hendrickx P.M."/>
            <person name="Scholtmeijer K."/>
            <person name="Baars J.J.P."/>
            <person name="van Peer A."/>
        </authorList>
    </citation>
    <scope>NUCLEOTIDE SEQUENCE [LARGE SCALE GENOMIC DNA]</scope>
    <source>
        <strain evidence="1 2">H119_p4</strain>
    </source>
</reference>